<name>A0A2N5M5V9_9BACI</name>
<protein>
    <submittedName>
        <fullName evidence="2">MBL fold metallo-hydrolase</fullName>
    </submittedName>
</protein>
<dbReference type="OrthoDB" id="9761531at2"/>
<dbReference type="SUPFAM" id="SSF56281">
    <property type="entry name" value="Metallo-hydrolase/oxidoreductase"/>
    <property type="match status" value="1"/>
</dbReference>
<dbReference type="InterPro" id="IPR036866">
    <property type="entry name" value="RibonucZ/Hydroxyglut_hydro"/>
</dbReference>
<dbReference type="SMART" id="SM00849">
    <property type="entry name" value="Lactamase_B"/>
    <property type="match status" value="1"/>
</dbReference>
<feature type="domain" description="Metallo-beta-lactamase" evidence="1">
    <location>
        <begin position="17"/>
        <end position="228"/>
    </location>
</feature>
<dbReference type="InterPro" id="IPR050855">
    <property type="entry name" value="NDM-1-like"/>
</dbReference>
<reference evidence="2 3" key="1">
    <citation type="submission" date="2017-11" db="EMBL/GenBank/DDBJ databases">
        <title>Comparitive Functional Genomics of Dry Heat Resistant strains isolated from the Viking Spacecraft.</title>
        <authorList>
            <person name="Seuylemezian A."/>
            <person name="Cooper K."/>
            <person name="Vaishampayan P."/>
        </authorList>
    </citation>
    <scope>NUCLEOTIDE SEQUENCE [LARGE SCALE GENOMIC DNA]</scope>
    <source>
        <strain evidence="2 3">V1-29</strain>
    </source>
</reference>
<evidence type="ECO:0000259" key="1">
    <source>
        <dbReference type="SMART" id="SM00849"/>
    </source>
</evidence>
<accession>A0A2N5M5V9</accession>
<evidence type="ECO:0000313" key="2">
    <source>
        <dbReference type="EMBL" id="PLT29751.1"/>
    </source>
</evidence>
<sequence>MITIIPIKLETPFAEGSVFAYAVLGDGAVLIDTGNPGSTSLNNLKSQLSQHGLSLRDFDSIVLTHMHTDHSGGVSEILKEATLPVYVHENAEWTITGGAREFQRQNEFFYSFMKQCGADPGQHMSNRTYNEEIWPEVKYVRDGDVIGAAGIPFEVVYVPGHSQTDILLWDPSTGITFGGDHLVADFSVNAFIEPPRPGIGSRPKSLLQYRNSLERVKLLPLSTVYPGHGEPFDNHPELIGKRMEEQEKRCLHILECLLTGEKNVYQLCSLIYPKLRKRTIFLGLSQIQGHLDLLESRGQVESFTRGQVHYYKVISSSLKGGGITIAIK</sequence>
<keyword evidence="2" id="KW-0378">Hydrolase</keyword>
<dbReference type="Gene3D" id="3.60.15.10">
    <property type="entry name" value="Ribonuclease Z/Hydroxyacylglutathione hydrolase-like"/>
    <property type="match status" value="1"/>
</dbReference>
<dbReference type="Pfam" id="PF00753">
    <property type="entry name" value="Lactamase_B"/>
    <property type="match status" value="1"/>
</dbReference>
<dbReference type="GO" id="GO:0016787">
    <property type="term" value="F:hydrolase activity"/>
    <property type="evidence" value="ECO:0007669"/>
    <property type="project" value="UniProtKB-KW"/>
</dbReference>
<dbReference type="InterPro" id="IPR001279">
    <property type="entry name" value="Metallo-B-lactamas"/>
</dbReference>
<evidence type="ECO:0000313" key="3">
    <source>
        <dbReference type="Proteomes" id="UP000234748"/>
    </source>
</evidence>
<gene>
    <name evidence="2" type="ORF">CUU66_11215</name>
</gene>
<dbReference type="AlphaFoldDB" id="A0A2N5M5V9"/>
<dbReference type="EMBL" id="PGUY01000034">
    <property type="protein sequence ID" value="PLT29751.1"/>
    <property type="molecule type" value="Genomic_DNA"/>
</dbReference>
<dbReference type="PANTHER" id="PTHR42951:SF21">
    <property type="entry name" value="METALLO-HYDROLASE YQJP-RELATED"/>
    <property type="match status" value="1"/>
</dbReference>
<dbReference type="RefSeq" id="WP_101642136.1">
    <property type="nucleotide sequence ID" value="NZ_PGUY01000034.1"/>
</dbReference>
<comment type="caution">
    <text evidence="2">The sequence shown here is derived from an EMBL/GenBank/DDBJ whole genome shotgun (WGS) entry which is preliminary data.</text>
</comment>
<keyword evidence="3" id="KW-1185">Reference proteome</keyword>
<dbReference type="Proteomes" id="UP000234748">
    <property type="component" value="Unassembled WGS sequence"/>
</dbReference>
<dbReference type="PANTHER" id="PTHR42951">
    <property type="entry name" value="METALLO-BETA-LACTAMASE DOMAIN-CONTAINING"/>
    <property type="match status" value="1"/>
</dbReference>
<proteinExistence type="predicted"/>
<organism evidence="2 3">
    <name type="scientific">Peribacillus deserti</name>
    <dbReference type="NCBI Taxonomy" id="673318"/>
    <lineage>
        <taxon>Bacteria</taxon>
        <taxon>Bacillati</taxon>
        <taxon>Bacillota</taxon>
        <taxon>Bacilli</taxon>
        <taxon>Bacillales</taxon>
        <taxon>Bacillaceae</taxon>
        <taxon>Peribacillus</taxon>
    </lineage>
</organism>